<organism evidence="14 15">
    <name type="scientific">Eisenbergiella tayi</name>
    <dbReference type="NCBI Taxonomy" id="1432052"/>
    <lineage>
        <taxon>Bacteria</taxon>
        <taxon>Bacillati</taxon>
        <taxon>Bacillota</taxon>
        <taxon>Clostridia</taxon>
        <taxon>Lachnospirales</taxon>
        <taxon>Lachnospiraceae</taxon>
        <taxon>Eisenbergiella</taxon>
    </lineage>
</organism>
<dbReference type="EMBL" id="MCGI01000002">
    <property type="protein sequence ID" value="ODM11646.1"/>
    <property type="molecule type" value="Genomic_DNA"/>
</dbReference>
<dbReference type="NCBIfam" id="TIGR00797">
    <property type="entry name" value="matE"/>
    <property type="match status" value="1"/>
</dbReference>
<evidence type="ECO:0000313" key="15">
    <source>
        <dbReference type="Proteomes" id="UP000095003"/>
    </source>
</evidence>
<evidence type="ECO:0000256" key="8">
    <source>
        <dbReference type="ARBA" id="ARBA00022692"/>
    </source>
</evidence>
<protein>
    <recommendedName>
        <fullName evidence="4">Probable multidrug resistance protein NorM</fullName>
    </recommendedName>
    <alternativeName>
        <fullName evidence="12">Multidrug-efflux transporter</fullName>
    </alternativeName>
</protein>
<sequence length="460" mass="50197">MQQENLMGTMPIPQLIIKTSIPLIISLLVNNLYNLVDSIFVSRVSEEALTGIALAAPLQMIMIALGCGLAVGLNAMVSKALGEKKQEEVKKTTSAAIVMAFGAYLINAAVCLLAAKPYFAWQAGGNKTIAEYGSVYIRICMLFSFGQMIQWVFDRLLIATGKSTLFLATLGTASIVNLILDPILIFGYFGFPALGTAGAAIATVTGQIAGGLLGIWLNIKRNKEIPIHFTIHISGKYVVNILKVGIPTAIMQGIMSVMGIFINTILYQFSSTAVAVYGILMRVQNIAQIAVHGMNNALIPIIAYNYGAKKEGRIRETIKCAFLYAFIIMSAVLVLMELIPDKILLLFDASEQMLRIGIPAVRFMSLSFYIGTIGIIFAAVFQGFGNGSYSMYLAFSRQAILLAPLLLLGAWLKQLHLVWLSFAIAEAISIPFGILLYRRIGKNGKPQETEYEETGFRYEN</sequence>
<dbReference type="GO" id="GO:0005886">
    <property type="term" value="C:plasma membrane"/>
    <property type="evidence" value="ECO:0007669"/>
    <property type="project" value="UniProtKB-SubCell"/>
</dbReference>
<feature type="transmembrane region" description="Helical" evidence="13">
    <location>
        <begin position="392"/>
        <end position="412"/>
    </location>
</feature>
<feature type="transmembrane region" description="Helical" evidence="13">
    <location>
        <begin position="286"/>
        <end position="308"/>
    </location>
</feature>
<keyword evidence="5" id="KW-0813">Transport</keyword>
<evidence type="ECO:0000256" key="2">
    <source>
        <dbReference type="ARBA" id="ARBA00004651"/>
    </source>
</evidence>
<dbReference type="GO" id="GO:0015297">
    <property type="term" value="F:antiporter activity"/>
    <property type="evidence" value="ECO:0007669"/>
    <property type="project" value="UniProtKB-KW"/>
</dbReference>
<feature type="transmembrane region" description="Helical" evidence="13">
    <location>
        <begin position="135"/>
        <end position="153"/>
    </location>
</feature>
<keyword evidence="6" id="KW-0050">Antiport</keyword>
<accession>A0A1E3ATV1</accession>
<keyword evidence="11 13" id="KW-0472">Membrane</keyword>
<evidence type="ECO:0000313" key="14">
    <source>
        <dbReference type="EMBL" id="ODM11646.1"/>
    </source>
</evidence>
<evidence type="ECO:0000256" key="6">
    <source>
        <dbReference type="ARBA" id="ARBA00022449"/>
    </source>
</evidence>
<dbReference type="GO" id="GO:0042910">
    <property type="term" value="F:xenobiotic transmembrane transporter activity"/>
    <property type="evidence" value="ECO:0007669"/>
    <property type="project" value="InterPro"/>
</dbReference>
<evidence type="ECO:0000256" key="10">
    <source>
        <dbReference type="ARBA" id="ARBA00023065"/>
    </source>
</evidence>
<evidence type="ECO:0000256" key="7">
    <source>
        <dbReference type="ARBA" id="ARBA00022475"/>
    </source>
</evidence>
<evidence type="ECO:0000256" key="11">
    <source>
        <dbReference type="ARBA" id="ARBA00023136"/>
    </source>
</evidence>
<comment type="subcellular location">
    <subcellularLocation>
        <location evidence="2">Cell membrane</location>
        <topology evidence="2">Multi-pass membrane protein</topology>
    </subcellularLocation>
</comment>
<keyword evidence="7" id="KW-1003">Cell membrane</keyword>
<evidence type="ECO:0000256" key="9">
    <source>
        <dbReference type="ARBA" id="ARBA00022989"/>
    </source>
</evidence>
<keyword evidence="8 13" id="KW-0812">Transmembrane</keyword>
<comment type="caution">
    <text evidence="14">The sequence shown here is derived from an EMBL/GenBank/DDBJ whole genome shotgun (WGS) entry which is preliminary data.</text>
</comment>
<feature type="transmembrane region" description="Helical" evidence="13">
    <location>
        <begin position="320"/>
        <end position="340"/>
    </location>
</feature>
<dbReference type="InterPro" id="IPR048279">
    <property type="entry name" value="MdtK-like"/>
</dbReference>
<evidence type="ECO:0000256" key="12">
    <source>
        <dbReference type="ARBA" id="ARBA00031636"/>
    </source>
</evidence>
<dbReference type="InterPro" id="IPR050222">
    <property type="entry name" value="MATE_MdtK"/>
</dbReference>
<feature type="transmembrane region" description="Helical" evidence="13">
    <location>
        <begin position="418"/>
        <end position="437"/>
    </location>
</feature>
<reference evidence="14 15" key="1">
    <citation type="submission" date="2016-07" db="EMBL/GenBank/DDBJ databases">
        <title>Characterization of isolates of Eisenbergiella tayi derived from blood cultures, using whole genome sequencing.</title>
        <authorList>
            <person name="Burdz T."/>
            <person name="Wiebe D."/>
            <person name="Huynh C."/>
            <person name="Bernard K."/>
        </authorList>
    </citation>
    <scope>NUCLEOTIDE SEQUENCE [LARGE SCALE GENOMIC DNA]</scope>
    <source>
        <strain evidence="14 15">NML 120489</strain>
    </source>
</reference>
<dbReference type="Proteomes" id="UP000095003">
    <property type="component" value="Unassembled WGS sequence"/>
</dbReference>
<comment type="similarity">
    <text evidence="3">Belongs to the multi antimicrobial extrusion (MATE) (TC 2.A.66.1) family.</text>
</comment>
<name>A0A1E3ATV1_9FIRM</name>
<comment type="function">
    <text evidence="1">Multidrug efflux pump.</text>
</comment>
<feature type="transmembrane region" description="Helical" evidence="13">
    <location>
        <begin position="360"/>
        <end position="380"/>
    </location>
</feature>
<dbReference type="GO" id="GO:0006811">
    <property type="term" value="P:monoatomic ion transport"/>
    <property type="evidence" value="ECO:0007669"/>
    <property type="project" value="UniProtKB-KW"/>
</dbReference>
<feature type="transmembrane region" description="Helical" evidence="13">
    <location>
        <begin position="94"/>
        <end position="115"/>
    </location>
</feature>
<dbReference type="PANTHER" id="PTHR43298">
    <property type="entry name" value="MULTIDRUG RESISTANCE PROTEIN NORM-RELATED"/>
    <property type="match status" value="1"/>
</dbReference>
<feature type="transmembrane region" description="Helical" evidence="13">
    <location>
        <begin position="197"/>
        <end position="219"/>
    </location>
</feature>
<dbReference type="PATRIC" id="fig|1432052.3.peg.2495"/>
<dbReference type="PIRSF" id="PIRSF006603">
    <property type="entry name" value="DinF"/>
    <property type="match status" value="1"/>
</dbReference>
<dbReference type="Pfam" id="PF01554">
    <property type="entry name" value="MatE"/>
    <property type="match status" value="2"/>
</dbReference>
<evidence type="ECO:0000256" key="4">
    <source>
        <dbReference type="ARBA" id="ARBA00020268"/>
    </source>
</evidence>
<feature type="transmembrane region" description="Helical" evidence="13">
    <location>
        <begin position="260"/>
        <end position="280"/>
    </location>
</feature>
<evidence type="ECO:0000256" key="13">
    <source>
        <dbReference type="SAM" id="Phobius"/>
    </source>
</evidence>
<dbReference type="AlphaFoldDB" id="A0A1E3ATV1"/>
<feature type="transmembrane region" description="Helical" evidence="13">
    <location>
        <begin position="165"/>
        <end position="191"/>
    </location>
</feature>
<dbReference type="InterPro" id="IPR002528">
    <property type="entry name" value="MATE_fam"/>
</dbReference>
<gene>
    <name evidence="14" type="primary">mepA_12</name>
    <name evidence="14" type="ORF">BEH84_02261</name>
</gene>
<feature type="transmembrane region" description="Helical" evidence="13">
    <location>
        <begin position="49"/>
        <end position="73"/>
    </location>
</feature>
<proteinExistence type="inferred from homology"/>
<keyword evidence="10" id="KW-0406">Ion transport</keyword>
<dbReference type="RefSeq" id="WP_069156879.1">
    <property type="nucleotide sequence ID" value="NZ_DBFYTC010000099.1"/>
</dbReference>
<evidence type="ECO:0000256" key="3">
    <source>
        <dbReference type="ARBA" id="ARBA00010199"/>
    </source>
</evidence>
<keyword evidence="9 13" id="KW-1133">Transmembrane helix</keyword>
<dbReference type="PANTHER" id="PTHR43298:SF2">
    <property type="entry name" value="FMN_FAD EXPORTER YEEO-RELATED"/>
    <property type="match status" value="1"/>
</dbReference>
<evidence type="ECO:0000256" key="5">
    <source>
        <dbReference type="ARBA" id="ARBA00022448"/>
    </source>
</evidence>
<evidence type="ECO:0000256" key="1">
    <source>
        <dbReference type="ARBA" id="ARBA00003408"/>
    </source>
</evidence>